<evidence type="ECO:0000313" key="3">
    <source>
        <dbReference type="Proteomes" id="UP001339167"/>
    </source>
</evidence>
<evidence type="ECO:0000313" key="2">
    <source>
        <dbReference type="EMBL" id="MEE2025561.1"/>
    </source>
</evidence>
<comment type="caution">
    <text evidence="2">The sequence shown here is derived from an EMBL/GenBank/DDBJ whole genome shotgun (WGS) entry which is preliminary data.</text>
</comment>
<keyword evidence="1" id="KW-1133">Transmembrane helix</keyword>
<dbReference type="EMBL" id="JAUGZK010000014">
    <property type="protein sequence ID" value="MEE2025561.1"/>
    <property type="molecule type" value="Genomic_DNA"/>
</dbReference>
<keyword evidence="1" id="KW-0812">Transmembrane</keyword>
<reference evidence="2 3" key="1">
    <citation type="submission" date="2023-06" db="EMBL/GenBank/DDBJ databases">
        <title>Alkalimonas sp., MEB004 an alkaliphilic bacterium isolated from Lonar Lake, India.</title>
        <authorList>
            <person name="Joshi A."/>
            <person name="Thite S."/>
        </authorList>
    </citation>
    <scope>NUCLEOTIDE SEQUENCE [LARGE SCALE GENOMIC DNA]</scope>
    <source>
        <strain evidence="2 3">MEB004</strain>
    </source>
</reference>
<dbReference type="Proteomes" id="UP001339167">
    <property type="component" value="Unassembled WGS sequence"/>
</dbReference>
<keyword evidence="1" id="KW-0472">Membrane</keyword>
<sequence length="138" mass="16073">MEISHNKSLGYKIFINFAFWMSFGIVILVINWAKVDFILDQKPTFPELENLIETKQFILLILSGFTLYGLLCFAFRKLNTPDELERTRYFQNLALQEWSSVFFNFGSIVAVTGFLTENYWYALGTALVYGVGFWIAHE</sequence>
<protein>
    <submittedName>
        <fullName evidence="2">Uncharacterized protein</fullName>
    </submittedName>
</protein>
<feature type="transmembrane region" description="Helical" evidence="1">
    <location>
        <begin position="57"/>
        <end position="75"/>
    </location>
</feature>
<keyword evidence="3" id="KW-1185">Reference proteome</keyword>
<name>A0ABU7JIP7_9GAMM</name>
<proteinExistence type="predicted"/>
<feature type="transmembrane region" description="Helical" evidence="1">
    <location>
        <begin position="12"/>
        <end position="33"/>
    </location>
</feature>
<feature type="transmembrane region" description="Helical" evidence="1">
    <location>
        <begin position="119"/>
        <end position="136"/>
    </location>
</feature>
<evidence type="ECO:0000256" key="1">
    <source>
        <dbReference type="SAM" id="Phobius"/>
    </source>
</evidence>
<dbReference type="RefSeq" id="WP_330088875.1">
    <property type="nucleotide sequence ID" value="NZ_JAUGZK010000014.1"/>
</dbReference>
<organism evidence="2 3">
    <name type="scientific">Alkalimonas mucilaginosa</name>
    <dbReference type="NCBI Taxonomy" id="3057676"/>
    <lineage>
        <taxon>Bacteria</taxon>
        <taxon>Pseudomonadati</taxon>
        <taxon>Pseudomonadota</taxon>
        <taxon>Gammaproteobacteria</taxon>
        <taxon>Alkalimonas</taxon>
    </lineage>
</organism>
<accession>A0ABU7JIP7</accession>
<feature type="transmembrane region" description="Helical" evidence="1">
    <location>
        <begin position="95"/>
        <end position="113"/>
    </location>
</feature>
<gene>
    <name evidence="2" type="ORF">QWF21_15090</name>
</gene>